<gene>
    <name evidence="2" type="ORF">JRQ81_004583</name>
</gene>
<comment type="caution">
    <text evidence="2">The sequence shown here is derived from an EMBL/GenBank/DDBJ whole genome shotgun (WGS) entry which is preliminary data.</text>
</comment>
<reference evidence="2" key="1">
    <citation type="journal article" date="2023" name="DNA Res.">
        <title>Chromosome-level genome assembly of Phrynocephalus forsythii using third-generation DNA sequencing and Hi-C analysis.</title>
        <authorList>
            <person name="Qi Y."/>
            <person name="Zhao W."/>
            <person name="Zhao Y."/>
            <person name="Niu C."/>
            <person name="Cao S."/>
            <person name="Zhang Y."/>
        </authorList>
    </citation>
    <scope>NUCLEOTIDE SEQUENCE</scope>
    <source>
        <tissue evidence="2">Muscle</tissue>
    </source>
</reference>
<accession>A0A9Q0XFQ6</accession>
<keyword evidence="3" id="KW-1185">Reference proteome</keyword>
<feature type="compositionally biased region" description="Low complexity" evidence="1">
    <location>
        <begin position="109"/>
        <end position="118"/>
    </location>
</feature>
<feature type="compositionally biased region" description="Pro residues" evidence="1">
    <location>
        <begin position="93"/>
        <end position="104"/>
    </location>
</feature>
<dbReference type="EMBL" id="JAPFRF010000012">
    <property type="protein sequence ID" value="KAJ7313295.1"/>
    <property type="molecule type" value="Genomic_DNA"/>
</dbReference>
<sequence>PPPGTMKKALQRLGALVGLIGSVSLGVSLLRLQRGPPGPAAASASASASSRRGLLLRGILGLSDGALTFRLSPGAFEDLLPHLQRYRCRARVAPPPALRPPGPPRRLRLSPAAPAAAHPVPPGGERPEGGPAPHVGPSRAGGGRLPAPAALPDGHQQQPGPPGPPACPAPRAPPSPTSSWGTSRSRTRTSRSRSAASSGGRAGTARTRAQHVFQGEPGGRATSEPAREGRARVLGHRQRGRAAVWLFPLSLRQRTLDKTGHLPLS</sequence>
<feature type="region of interest" description="Disordered" evidence="1">
    <location>
        <begin position="93"/>
        <end position="228"/>
    </location>
</feature>
<protein>
    <submittedName>
        <fullName evidence="2">Uncharacterized protein</fullName>
    </submittedName>
</protein>
<dbReference type="Proteomes" id="UP001142489">
    <property type="component" value="Unassembled WGS sequence"/>
</dbReference>
<evidence type="ECO:0000313" key="2">
    <source>
        <dbReference type="EMBL" id="KAJ7313295.1"/>
    </source>
</evidence>
<feature type="compositionally biased region" description="Low complexity" evidence="1">
    <location>
        <begin position="145"/>
        <end position="158"/>
    </location>
</feature>
<proteinExistence type="predicted"/>
<organism evidence="2 3">
    <name type="scientific">Phrynocephalus forsythii</name>
    <dbReference type="NCBI Taxonomy" id="171643"/>
    <lineage>
        <taxon>Eukaryota</taxon>
        <taxon>Metazoa</taxon>
        <taxon>Chordata</taxon>
        <taxon>Craniata</taxon>
        <taxon>Vertebrata</taxon>
        <taxon>Euteleostomi</taxon>
        <taxon>Lepidosauria</taxon>
        <taxon>Squamata</taxon>
        <taxon>Bifurcata</taxon>
        <taxon>Unidentata</taxon>
        <taxon>Episquamata</taxon>
        <taxon>Toxicofera</taxon>
        <taxon>Iguania</taxon>
        <taxon>Acrodonta</taxon>
        <taxon>Agamidae</taxon>
        <taxon>Agaminae</taxon>
        <taxon>Phrynocephalus</taxon>
    </lineage>
</organism>
<feature type="compositionally biased region" description="Low complexity" evidence="1">
    <location>
        <begin position="129"/>
        <end position="138"/>
    </location>
</feature>
<name>A0A9Q0XFQ6_9SAUR</name>
<feature type="compositionally biased region" description="Pro residues" evidence="1">
    <location>
        <begin position="159"/>
        <end position="176"/>
    </location>
</feature>
<evidence type="ECO:0000313" key="3">
    <source>
        <dbReference type="Proteomes" id="UP001142489"/>
    </source>
</evidence>
<dbReference type="AlphaFoldDB" id="A0A9Q0XFQ6"/>
<feature type="compositionally biased region" description="Low complexity" evidence="1">
    <location>
        <begin position="192"/>
        <end position="207"/>
    </location>
</feature>
<evidence type="ECO:0000256" key="1">
    <source>
        <dbReference type="SAM" id="MobiDB-lite"/>
    </source>
</evidence>
<feature type="non-terminal residue" evidence="2">
    <location>
        <position position="1"/>
    </location>
</feature>